<protein>
    <submittedName>
        <fullName evidence="2">Uncharacterized protein</fullName>
    </submittedName>
</protein>
<name>A0AAE0KTU5_9CHLO</name>
<feature type="region of interest" description="Disordered" evidence="1">
    <location>
        <begin position="1"/>
        <end position="40"/>
    </location>
</feature>
<feature type="region of interest" description="Disordered" evidence="1">
    <location>
        <begin position="83"/>
        <end position="114"/>
    </location>
</feature>
<reference evidence="2 3" key="1">
    <citation type="journal article" date="2015" name="Genome Biol. Evol.">
        <title>Comparative Genomics of a Bacterivorous Green Alga Reveals Evolutionary Causalities and Consequences of Phago-Mixotrophic Mode of Nutrition.</title>
        <authorList>
            <person name="Burns J.A."/>
            <person name="Paasch A."/>
            <person name="Narechania A."/>
            <person name="Kim E."/>
        </authorList>
    </citation>
    <scope>NUCLEOTIDE SEQUENCE [LARGE SCALE GENOMIC DNA]</scope>
    <source>
        <strain evidence="2 3">PLY_AMNH</strain>
    </source>
</reference>
<dbReference type="AlphaFoldDB" id="A0AAE0KTU5"/>
<organism evidence="2 3">
    <name type="scientific">Cymbomonas tetramitiformis</name>
    <dbReference type="NCBI Taxonomy" id="36881"/>
    <lineage>
        <taxon>Eukaryota</taxon>
        <taxon>Viridiplantae</taxon>
        <taxon>Chlorophyta</taxon>
        <taxon>Pyramimonadophyceae</taxon>
        <taxon>Pyramimonadales</taxon>
        <taxon>Pyramimonadaceae</taxon>
        <taxon>Cymbomonas</taxon>
    </lineage>
</organism>
<evidence type="ECO:0000313" key="2">
    <source>
        <dbReference type="EMBL" id="KAK3260522.1"/>
    </source>
</evidence>
<sequence>MTHLPKVQEFNAFKPDPNPPGVVTPGIHTGEPYVPSSDMAWGPKGKWHNKSWSDVSFEQQVAKTKSVVKYDGLIDDARTWEARGKQEDSTFRPNVKNIAPRPKDWQQGLPPASH</sequence>
<evidence type="ECO:0000256" key="1">
    <source>
        <dbReference type="SAM" id="MobiDB-lite"/>
    </source>
</evidence>
<gene>
    <name evidence="2" type="ORF">CYMTET_30519</name>
</gene>
<accession>A0AAE0KTU5</accession>
<comment type="caution">
    <text evidence="2">The sequence shown here is derived from an EMBL/GenBank/DDBJ whole genome shotgun (WGS) entry which is preliminary data.</text>
</comment>
<keyword evidence="3" id="KW-1185">Reference proteome</keyword>
<dbReference type="EMBL" id="LGRX02017609">
    <property type="protein sequence ID" value="KAK3260522.1"/>
    <property type="molecule type" value="Genomic_DNA"/>
</dbReference>
<proteinExistence type="predicted"/>
<dbReference type="Proteomes" id="UP001190700">
    <property type="component" value="Unassembled WGS sequence"/>
</dbReference>
<evidence type="ECO:0000313" key="3">
    <source>
        <dbReference type="Proteomes" id="UP001190700"/>
    </source>
</evidence>